<feature type="compositionally biased region" description="Polar residues" evidence="1">
    <location>
        <begin position="1097"/>
        <end position="1132"/>
    </location>
</feature>
<dbReference type="OrthoDB" id="8197724at2759"/>
<feature type="compositionally biased region" description="Basic and acidic residues" evidence="1">
    <location>
        <begin position="1435"/>
        <end position="1446"/>
    </location>
</feature>
<feature type="region of interest" description="Disordered" evidence="1">
    <location>
        <begin position="823"/>
        <end position="846"/>
    </location>
</feature>
<feature type="compositionally biased region" description="Low complexity" evidence="1">
    <location>
        <begin position="1636"/>
        <end position="1646"/>
    </location>
</feature>
<evidence type="ECO:0000313" key="3">
    <source>
        <dbReference type="RefSeq" id="XP_026288345.1"/>
    </source>
</evidence>
<dbReference type="RefSeq" id="XP_026288345.1">
    <property type="nucleotide sequence ID" value="XM_026432560.2"/>
</dbReference>
<feature type="compositionally biased region" description="Basic and acidic residues" evidence="1">
    <location>
        <begin position="1470"/>
        <end position="1481"/>
    </location>
</feature>
<dbReference type="GeneID" id="113213479"/>
<feature type="compositionally biased region" description="Acidic residues" evidence="1">
    <location>
        <begin position="946"/>
        <end position="967"/>
    </location>
</feature>
<reference evidence="3" key="1">
    <citation type="submission" date="2025-08" db="UniProtKB">
        <authorList>
            <consortium name="RefSeq"/>
        </authorList>
    </citation>
    <scope>IDENTIFICATION</scope>
    <source>
        <tissue evidence="3">Whole organism</tissue>
    </source>
</reference>
<protein>
    <submittedName>
        <fullName evidence="3">Uncharacterized protein LOC113213479</fullName>
    </submittedName>
</protein>
<feature type="region of interest" description="Disordered" evidence="1">
    <location>
        <begin position="488"/>
        <end position="529"/>
    </location>
</feature>
<name>A0A6J1T9K0_FRAOC</name>
<organism evidence="2 3">
    <name type="scientific">Frankliniella occidentalis</name>
    <name type="common">Western flower thrips</name>
    <name type="synonym">Euthrips occidentalis</name>
    <dbReference type="NCBI Taxonomy" id="133901"/>
    <lineage>
        <taxon>Eukaryota</taxon>
        <taxon>Metazoa</taxon>
        <taxon>Ecdysozoa</taxon>
        <taxon>Arthropoda</taxon>
        <taxon>Hexapoda</taxon>
        <taxon>Insecta</taxon>
        <taxon>Pterygota</taxon>
        <taxon>Neoptera</taxon>
        <taxon>Paraneoptera</taxon>
        <taxon>Thysanoptera</taxon>
        <taxon>Terebrantia</taxon>
        <taxon>Thripoidea</taxon>
        <taxon>Thripidae</taxon>
        <taxon>Frankliniella</taxon>
    </lineage>
</organism>
<feature type="compositionally biased region" description="Basic and acidic residues" evidence="1">
    <location>
        <begin position="1306"/>
        <end position="1328"/>
    </location>
</feature>
<feature type="compositionally biased region" description="Polar residues" evidence="1">
    <location>
        <begin position="837"/>
        <end position="846"/>
    </location>
</feature>
<feature type="region of interest" description="Disordered" evidence="1">
    <location>
        <begin position="939"/>
        <end position="970"/>
    </location>
</feature>
<feature type="region of interest" description="Disordered" evidence="1">
    <location>
        <begin position="1305"/>
        <end position="1330"/>
    </location>
</feature>
<feature type="region of interest" description="Disordered" evidence="1">
    <location>
        <begin position="1467"/>
        <end position="1497"/>
    </location>
</feature>
<feature type="compositionally biased region" description="Polar residues" evidence="1">
    <location>
        <begin position="1609"/>
        <end position="1630"/>
    </location>
</feature>
<evidence type="ECO:0000256" key="1">
    <source>
        <dbReference type="SAM" id="MobiDB-lite"/>
    </source>
</evidence>
<proteinExistence type="predicted"/>
<keyword evidence="2" id="KW-1185">Reference proteome</keyword>
<feature type="region of interest" description="Disordered" evidence="1">
    <location>
        <begin position="1609"/>
        <end position="1646"/>
    </location>
</feature>
<feature type="region of interest" description="Disordered" evidence="1">
    <location>
        <begin position="996"/>
        <end position="1027"/>
    </location>
</feature>
<sequence>MVATKPNKFSRLHPPEFLGKSNNAEIPRSRKGRRKSGVKKIFLKSDARNMIAVPNDHSSRLKKKKIVCVKKRCHIKKDQKQKKLLATAQNSEDRVSSWLKNQTAENLIHQQSECTSDQAATNSSNSDMVAKSPTKGDCEISAIFQTLVPSEVLVQRSCEKLNHLEENGEEESAVFPHAEGDIRVPSANSTIFSCEDQHLKLKDDAMKPRSEESFHQTTLECNGIVDDTPENFSVKDHMIRKPKRVLGRPLCSSKKLKASSAASSRKALQRFYLKNSQGGFQLALKKFRKVRLRKTGNELLTTDQGSKITLKVPMEISVKKRLDAPPSCMMVSCTPDKDRSVCKFLVTPRKEEGLPSQKVVSCKLPFDSSVDSGLSEDDTSTPEGHTKNANQENQSMEKRDVCYIFALLDREINETVFKCSPHLKSSEILQQIASVINTISMDDDLMTAKGICKGLTTEMENSNSLKNYIDRSTSPILYCDNSEEDPQRRGGCVFEESNNDWEVPPSNVESSPEDHLGSSKQKAEGQAKTDVTSATKVMIVKALMTLTSELKIPTDISVRLLKWSSVTFKGDIDNDMCEDEFEGFLCHCHDKVSILLETCCVLDSKFIINLEEAELKNMWLLHDALCCMLQAYRYIQDLSSSPSSSFRQHLLSLMTTCAKTILPNDKISVTTWISLMTMIQGINEKLWLKDVLSKACQCHQHFISLSQSRFCRVCDLNCLYEDLCRENEKDVRTSTKIEKSELVTSTSTVLEQLFPRYCWFLSRIENLSEEEFKTAYSKHLVVKFSCNSQSGLQPCDEHLTEIACTCFSSSLAFDSQAEVDEAGSSVSETIKQDENRSSLSQDTGSDQQKLCAGDEIFSSDSVIPDSHIESNDVESLQNVTSQTDTVSRCETVSLSCGSTQSSDDYTLEFPESPGETTLDASNLKRQKSTFEERAAELNVRNSGNECGEEVEDDRDETMPDESSESPDIDYSPLKFQLAQSTLGSAFTSFDRQHSMKDEKSSLLKKKSSNQASYSRHFESKSKMPVEEITLDSESSSDISECMMNVSTGEDSVFGSSPTRHLVNETTTCLANQASFSDSTTETENGLFIRQEELPDADQSTSASLQSFTSCDSAVPSQNEQLKNDGDVSSSNIKSRENRKYEMDANFNGNIKKSKLNSPPLYNVGWSSESGSSDSYHPSPQLNQEIKSLGKSEPLDVGVMAPSKEDKDLRTQSSRNLRSEKSSRKKEVDKMKELEPVKTTHSIPTRKPVLRSTNSVQSLTKNQDVAPVNCVDGKELSEELQYPRASVRNQAQSSLRTKGCVQQQDVTCDHDSSQNDVNQEVRKPKGDHPFRKKHLSLSKRNNKTECSDLAQTTKGIQTRRSTFSKTADHQHSQNGAVNKIMTAPIPKQESLNSCSVKDGTTSQQCLGETENNNLSHLKGNKKIVNEDNSQSAASFNERKVKSTKLSDESNITDYQECSLTSILKVGNTTKNEQDRQSKRNIPEAEPEDSSNYTKKVRFSSPDNSYHIIEDRRELQKLEKSRQSEINYLNGQTSTTSKHKKQERISISCDVVPFDRPADSNILAPTLEVGTKPDGERKSCLKTPKVESEVLSSEGKVAVKAKSNLKKVLTENGSDPQAVNHDSNTHVTSQMTQKKELTSSTSSVSELPVKIKKERVQSSGKKNLPPQLSSISAQEEIVMKSNKRKKSIKTEEELSIKPLVNPSSPSNDEVEVLETLQKPKKNKKSKVAKNVKDSATNEEDFQCEASDSSWNAYLSTLRARMLEK</sequence>
<accession>A0A6J1T9K0</accession>
<feature type="region of interest" description="Disordered" evidence="1">
    <location>
        <begin position="1"/>
        <end position="36"/>
    </location>
</feature>
<evidence type="ECO:0000313" key="2">
    <source>
        <dbReference type="Proteomes" id="UP000504606"/>
    </source>
</evidence>
<feature type="compositionally biased region" description="Basic and acidic residues" evidence="1">
    <location>
        <begin position="1015"/>
        <end position="1025"/>
    </location>
</feature>
<feature type="compositionally biased region" description="Polar residues" evidence="1">
    <location>
        <begin position="381"/>
        <end position="393"/>
    </location>
</feature>
<dbReference type="KEGG" id="foc:113213479"/>
<feature type="region of interest" description="Disordered" evidence="1">
    <location>
        <begin position="1424"/>
        <end position="1446"/>
    </location>
</feature>
<feature type="region of interest" description="Disordered" evidence="1">
    <location>
        <begin position="1679"/>
        <end position="1740"/>
    </location>
</feature>
<feature type="region of interest" description="Disordered" evidence="1">
    <location>
        <begin position="1190"/>
        <end position="1232"/>
    </location>
</feature>
<gene>
    <name evidence="3" type="primary">LOC113213479</name>
</gene>
<dbReference type="Proteomes" id="UP000504606">
    <property type="component" value="Unplaced"/>
</dbReference>
<feature type="compositionally biased region" description="Basic residues" evidence="1">
    <location>
        <begin position="1716"/>
        <end position="1727"/>
    </location>
</feature>
<feature type="region of interest" description="Disordered" evidence="1">
    <location>
        <begin position="1094"/>
        <end position="1140"/>
    </location>
</feature>
<feature type="compositionally biased region" description="Basic and acidic residues" evidence="1">
    <location>
        <begin position="512"/>
        <end position="527"/>
    </location>
</feature>
<feature type="region of interest" description="Disordered" evidence="1">
    <location>
        <begin position="369"/>
        <end position="393"/>
    </location>
</feature>
<feature type="compositionally biased region" description="Basic and acidic residues" evidence="1">
    <location>
        <begin position="1216"/>
        <end position="1232"/>
    </location>
</feature>